<dbReference type="Gene3D" id="1.20.1600.10">
    <property type="entry name" value="Outer membrane efflux proteins (OEP)"/>
    <property type="match status" value="1"/>
</dbReference>
<dbReference type="AlphaFoldDB" id="A0A644UCS6"/>
<proteinExistence type="predicted"/>
<dbReference type="GO" id="GO:0015562">
    <property type="term" value="F:efflux transmembrane transporter activity"/>
    <property type="evidence" value="ECO:0007669"/>
    <property type="project" value="InterPro"/>
</dbReference>
<dbReference type="PANTHER" id="PTHR30026">
    <property type="entry name" value="OUTER MEMBRANE PROTEIN TOLC"/>
    <property type="match status" value="1"/>
</dbReference>
<evidence type="ECO:0000256" key="7">
    <source>
        <dbReference type="SAM" id="Coils"/>
    </source>
</evidence>
<dbReference type="InterPro" id="IPR003423">
    <property type="entry name" value="OMP_efflux"/>
</dbReference>
<keyword evidence="2" id="KW-0813">Transport</keyword>
<dbReference type="InterPro" id="IPR028351">
    <property type="entry name" value="CyaE"/>
</dbReference>
<evidence type="ECO:0000256" key="3">
    <source>
        <dbReference type="ARBA" id="ARBA00022452"/>
    </source>
</evidence>
<evidence type="ECO:0000256" key="2">
    <source>
        <dbReference type="ARBA" id="ARBA00022448"/>
    </source>
</evidence>
<keyword evidence="3" id="KW-1134">Transmembrane beta strand</keyword>
<evidence type="ECO:0000256" key="5">
    <source>
        <dbReference type="ARBA" id="ARBA00023136"/>
    </source>
</evidence>
<keyword evidence="5" id="KW-0472">Membrane</keyword>
<keyword evidence="4" id="KW-0812">Transmembrane</keyword>
<dbReference type="Pfam" id="PF02321">
    <property type="entry name" value="OEP"/>
    <property type="match status" value="2"/>
</dbReference>
<dbReference type="PANTHER" id="PTHR30026:SF21">
    <property type="entry name" value="SLR1270 PROTEIN"/>
    <property type="match status" value="1"/>
</dbReference>
<evidence type="ECO:0000256" key="4">
    <source>
        <dbReference type="ARBA" id="ARBA00022692"/>
    </source>
</evidence>
<name>A0A644UCS6_9ZZZZ</name>
<dbReference type="InterPro" id="IPR051906">
    <property type="entry name" value="TolC-like"/>
</dbReference>
<keyword evidence="7" id="KW-0175">Coiled coil</keyword>
<comment type="subcellular location">
    <subcellularLocation>
        <location evidence="1">Cell outer membrane</location>
    </subcellularLocation>
</comment>
<dbReference type="GO" id="GO:1990281">
    <property type="term" value="C:efflux pump complex"/>
    <property type="evidence" value="ECO:0007669"/>
    <property type="project" value="TreeGrafter"/>
</dbReference>
<gene>
    <name evidence="8" type="ORF">SDC9_22530</name>
</gene>
<protein>
    <recommendedName>
        <fullName evidence="9">Outer membrane protein TolC</fullName>
    </recommendedName>
</protein>
<accession>A0A644UCS6</accession>
<evidence type="ECO:0008006" key="9">
    <source>
        <dbReference type="Google" id="ProtNLM"/>
    </source>
</evidence>
<evidence type="ECO:0000256" key="6">
    <source>
        <dbReference type="ARBA" id="ARBA00023237"/>
    </source>
</evidence>
<dbReference type="GO" id="GO:0015288">
    <property type="term" value="F:porin activity"/>
    <property type="evidence" value="ECO:0007669"/>
    <property type="project" value="TreeGrafter"/>
</dbReference>
<sequence length="433" mass="46828">MVKNHITKKTLVAALMLSALTVQTAFAATMELNLDKAVHMALVNNSTIKISNAELANAKAVKDQAKGARWGSITASSSNKRGGYYHYVNGDGNGPSGTFKNGFTVDFPIYSGGALSGAIDKASKNYEYYKYGMDESYQATKLNATNGYYSVLEAANTVTLNKESVDQLAEHLKNTQAQFNVGVVAKIDVLRSQVELANAEQTLTKAKNTYDVAVATLNNIIGLPISTNLSVSEGLEYKPYNYTLDNCLTYAMTNRPEIHQAEASVALYKAAQKIANSGNMPTVGLEASTGWANNAWPATKNDQWAVGVTVSMNVWDYGVTAAKVAAAKADVVNAEETYRQTTDSVQLEVRTYYLSLREAEKRISTTSVAIAEAEEAYKIALVRYQAGVGTNTDVIDAQVSLTTAKNNYIQALYDYNTSHAKLEKAMGVPVLVD</sequence>
<evidence type="ECO:0000256" key="1">
    <source>
        <dbReference type="ARBA" id="ARBA00004442"/>
    </source>
</evidence>
<comment type="caution">
    <text evidence="8">The sequence shown here is derived from an EMBL/GenBank/DDBJ whole genome shotgun (WGS) entry which is preliminary data.</text>
</comment>
<feature type="coiled-coil region" evidence="7">
    <location>
        <begin position="189"/>
        <end position="216"/>
    </location>
</feature>
<dbReference type="EMBL" id="VSSQ01000099">
    <property type="protein sequence ID" value="MPL76684.1"/>
    <property type="molecule type" value="Genomic_DNA"/>
</dbReference>
<dbReference type="SUPFAM" id="SSF56954">
    <property type="entry name" value="Outer membrane efflux proteins (OEP)"/>
    <property type="match status" value="1"/>
</dbReference>
<organism evidence="8">
    <name type="scientific">bioreactor metagenome</name>
    <dbReference type="NCBI Taxonomy" id="1076179"/>
    <lineage>
        <taxon>unclassified sequences</taxon>
        <taxon>metagenomes</taxon>
        <taxon>ecological metagenomes</taxon>
    </lineage>
</organism>
<reference evidence="8" key="1">
    <citation type="submission" date="2019-08" db="EMBL/GenBank/DDBJ databases">
        <authorList>
            <person name="Kucharzyk K."/>
            <person name="Murdoch R.W."/>
            <person name="Higgins S."/>
            <person name="Loffler F."/>
        </authorList>
    </citation>
    <scope>NUCLEOTIDE SEQUENCE</scope>
</reference>
<evidence type="ECO:0000313" key="8">
    <source>
        <dbReference type="EMBL" id="MPL76684.1"/>
    </source>
</evidence>
<dbReference type="GO" id="GO:0009279">
    <property type="term" value="C:cell outer membrane"/>
    <property type="evidence" value="ECO:0007669"/>
    <property type="project" value="UniProtKB-SubCell"/>
</dbReference>
<keyword evidence="6" id="KW-0998">Cell outer membrane</keyword>
<dbReference type="PIRSF" id="PIRSF001892">
    <property type="entry name" value="CyaE"/>
    <property type="match status" value="1"/>
</dbReference>